<name>A0A1T4UF32_9GAMM</name>
<organism evidence="1 2">
    <name type="scientific">Enterovibrio nigricans DSM 22720</name>
    <dbReference type="NCBI Taxonomy" id="1121868"/>
    <lineage>
        <taxon>Bacteria</taxon>
        <taxon>Pseudomonadati</taxon>
        <taxon>Pseudomonadota</taxon>
        <taxon>Gammaproteobacteria</taxon>
        <taxon>Vibrionales</taxon>
        <taxon>Vibrionaceae</taxon>
        <taxon>Enterovibrio</taxon>
    </lineage>
</organism>
<protein>
    <recommendedName>
        <fullName evidence="3">Phage tail sheath protein</fullName>
    </recommendedName>
</protein>
<reference evidence="2" key="1">
    <citation type="submission" date="2017-02" db="EMBL/GenBank/DDBJ databases">
        <authorList>
            <person name="Varghese N."/>
            <person name="Submissions S."/>
        </authorList>
    </citation>
    <scope>NUCLEOTIDE SEQUENCE [LARGE SCALE GENOMIC DNA]</scope>
    <source>
        <strain evidence="2">DSM 22720</strain>
    </source>
</reference>
<gene>
    <name evidence="1" type="ORF">SAMN02745132_01571</name>
</gene>
<dbReference type="InterPro" id="IPR019694">
    <property type="entry name" value="Phage_HP1_Orf23"/>
</dbReference>
<evidence type="ECO:0000313" key="1">
    <source>
        <dbReference type="EMBL" id="SKA51200.1"/>
    </source>
</evidence>
<dbReference type="Pfam" id="PF10758">
    <property type="entry name" value="DUF2586"/>
    <property type="match status" value="1"/>
</dbReference>
<dbReference type="AlphaFoldDB" id="A0A1T4UF32"/>
<dbReference type="RefSeq" id="WP_078751981.1">
    <property type="nucleotide sequence ID" value="NZ_FUXU01000014.1"/>
</dbReference>
<keyword evidence="2" id="KW-1185">Reference proteome</keyword>
<dbReference type="EMBL" id="FUXU01000014">
    <property type="protein sequence ID" value="SKA51200.1"/>
    <property type="molecule type" value="Genomic_DNA"/>
</dbReference>
<evidence type="ECO:0008006" key="3">
    <source>
        <dbReference type="Google" id="ProtNLM"/>
    </source>
</evidence>
<evidence type="ECO:0000313" key="2">
    <source>
        <dbReference type="Proteomes" id="UP000190162"/>
    </source>
</evidence>
<accession>A0A1T4UF32</accession>
<dbReference type="OrthoDB" id="5596652at2"/>
<dbReference type="Proteomes" id="UP000190162">
    <property type="component" value="Unassembled WGS sequence"/>
</dbReference>
<proteinExistence type="predicted"/>
<sequence>MALGQVEVNNLNLGQGGIPEIERHLLFIGTTAKAALQGKVTRIDATTDLDELFLNGEQPDDALAANVKAAQVNGGQNWTAEVFGLDGVEGGLTWADAIDIANESGSFEAVVIIDETTNKADFDAMQAVTAELTNKLGRWCFVLAAVPGIDAETQTWTEYENATIALQAGVAANMVVAVPQLHGNNAGVLAGRLCNRAVTIADTPMRVATGPVLSLGEAPVDCAGKPLGLATLGALSRERFSVPQWYADYEGIYWADASTLEAKGGDYQFLEYIRPVHKLNRRVRIKAIRRIADKILNSTPESIEMNKQYFAADMREMSKGIEIGGIQFPGEIMPPAEGDVTIQWMTKTKVAIGLIVTPHNCPKHIVVNIALDLSNQAEA</sequence>